<protein>
    <submittedName>
        <fullName evidence="2">AGAP007315-PA-like protein</fullName>
    </submittedName>
</protein>
<dbReference type="VEuPathDB" id="VectorBase:ASIS002324"/>
<keyword evidence="1" id="KW-0472">Membrane</keyword>
<dbReference type="EMBL" id="ATLV01015282">
    <property type="status" value="NOT_ANNOTATED_CDS"/>
    <property type="molecule type" value="Genomic_DNA"/>
</dbReference>
<organism evidence="2">
    <name type="scientific">Anopheles sinensis</name>
    <name type="common">Mosquito</name>
    <dbReference type="NCBI Taxonomy" id="74873"/>
    <lineage>
        <taxon>Eukaryota</taxon>
        <taxon>Metazoa</taxon>
        <taxon>Ecdysozoa</taxon>
        <taxon>Arthropoda</taxon>
        <taxon>Hexapoda</taxon>
        <taxon>Insecta</taxon>
        <taxon>Pterygota</taxon>
        <taxon>Neoptera</taxon>
        <taxon>Endopterygota</taxon>
        <taxon>Diptera</taxon>
        <taxon>Nematocera</taxon>
        <taxon>Culicoidea</taxon>
        <taxon>Culicidae</taxon>
        <taxon>Anophelinae</taxon>
        <taxon>Anopheles</taxon>
    </lineage>
</organism>
<dbReference type="OMA" id="FQIVWIT"/>
<sequence>MDSKFYWYIKFNGYLILIVTVFKIFVGILEWIRELESGESYGYALSTLRNNVIVDGVFLLAWIIAVASLYQAISLEVVVLLYPIGYLLGLEALIVAAQDSICWWTNNTEESFLPRSSDAFLWIGKA</sequence>
<accession>A0A084VQN8</accession>
<evidence type="ECO:0000256" key="1">
    <source>
        <dbReference type="SAM" id="Phobius"/>
    </source>
</evidence>
<gene>
    <name evidence="2" type="ORF">ZHAS_00007766</name>
</gene>
<evidence type="ECO:0000313" key="3">
    <source>
        <dbReference type="EnsemblMetazoa" id="ASIC007766-PA"/>
    </source>
</evidence>
<dbReference type="EnsemblMetazoa" id="ASIC007766-RA">
    <property type="protein sequence ID" value="ASIC007766-PA"/>
    <property type="gene ID" value="ASIC007766"/>
</dbReference>
<evidence type="ECO:0000313" key="2">
    <source>
        <dbReference type="EMBL" id="KFB40282.1"/>
    </source>
</evidence>
<keyword evidence="1" id="KW-1133">Transmembrane helix</keyword>
<feature type="transmembrane region" description="Helical" evidence="1">
    <location>
        <begin position="77"/>
        <end position="97"/>
    </location>
</feature>
<keyword evidence="1" id="KW-0812">Transmembrane</keyword>
<dbReference type="Proteomes" id="UP000030765">
    <property type="component" value="Unassembled WGS sequence"/>
</dbReference>
<dbReference type="EMBL" id="KE525006">
    <property type="protein sequence ID" value="KFB40282.1"/>
    <property type="molecule type" value="Genomic_DNA"/>
</dbReference>
<dbReference type="VEuPathDB" id="VectorBase:ASIC007766"/>
<evidence type="ECO:0000313" key="4">
    <source>
        <dbReference type="Proteomes" id="UP000030765"/>
    </source>
</evidence>
<name>A0A084VQN8_ANOSI</name>
<feature type="transmembrane region" description="Helical" evidence="1">
    <location>
        <begin position="52"/>
        <end position="70"/>
    </location>
</feature>
<feature type="transmembrane region" description="Helical" evidence="1">
    <location>
        <begin position="12"/>
        <end position="32"/>
    </location>
</feature>
<reference evidence="3" key="2">
    <citation type="submission" date="2020-05" db="UniProtKB">
        <authorList>
            <consortium name="EnsemblMetazoa"/>
        </authorList>
    </citation>
    <scope>IDENTIFICATION</scope>
</reference>
<dbReference type="AlphaFoldDB" id="A0A084VQN8"/>
<dbReference type="OrthoDB" id="7727244at2759"/>
<proteinExistence type="predicted"/>
<reference evidence="2 4" key="1">
    <citation type="journal article" date="2014" name="BMC Genomics">
        <title>Genome sequence of Anopheles sinensis provides insight into genetics basis of mosquito competence for malaria parasites.</title>
        <authorList>
            <person name="Zhou D."/>
            <person name="Zhang D."/>
            <person name="Ding G."/>
            <person name="Shi L."/>
            <person name="Hou Q."/>
            <person name="Ye Y."/>
            <person name="Xu Y."/>
            <person name="Zhou H."/>
            <person name="Xiong C."/>
            <person name="Li S."/>
            <person name="Yu J."/>
            <person name="Hong S."/>
            <person name="Yu X."/>
            <person name="Zou P."/>
            <person name="Chen C."/>
            <person name="Chang X."/>
            <person name="Wang W."/>
            <person name="Lv Y."/>
            <person name="Sun Y."/>
            <person name="Ma L."/>
            <person name="Shen B."/>
            <person name="Zhu C."/>
        </authorList>
    </citation>
    <scope>NUCLEOTIDE SEQUENCE [LARGE SCALE GENOMIC DNA]</scope>
</reference>
<keyword evidence="4" id="KW-1185">Reference proteome</keyword>